<comment type="caution">
    <text evidence="2">The sequence shown here is derived from an EMBL/GenBank/DDBJ whole genome shotgun (WGS) entry which is preliminary data.</text>
</comment>
<dbReference type="EMBL" id="QYAC01000009">
    <property type="protein sequence ID" value="MBL3680658.1"/>
    <property type="molecule type" value="Genomic_DNA"/>
</dbReference>
<accession>A0ABS1SMY1</accession>
<evidence type="ECO:0000313" key="2">
    <source>
        <dbReference type="EMBL" id="MBL3680658.1"/>
    </source>
</evidence>
<keyword evidence="1" id="KW-0472">Membrane</keyword>
<feature type="transmembrane region" description="Helical" evidence="1">
    <location>
        <begin position="12"/>
        <end position="33"/>
    </location>
</feature>
<dbReference type="RefSeq" id="WP_202345931.1">
    <property type="nucleotide sequence ID" value="NZ_BAAAPI010000010.1"/>
</dbReference>
<dbReference type="Proteomes" id="UP001645859">
    <property type="component" value="Unassembled WGS sequence"/>
</dbReference>
<sequence length="228" mass="24890">MSHETPRHRATRIAGVIGAIVVIAVVLWIDIATGLWQDLVILAGLAAGLVTFLLTVLVVDKVVARSTARRWEPVTRLALTELLHDLADETQSEIARGHVVPRRLPALDPSLPPSDWAAEHRDLRTLVVAERRLLSEALSRWVGFLAASADTGDVLRHVADIALQMDRIRDASLELDRTPNLAARDALDAEIASCNTHFATLSRELAAGLRARDQLVSTPRAEVPSPRS</sequence>
<protein>
    <submittedName>
        <fullName evidence="2">Uncharacterized protein</fullName>
    </submittedName>
</protein>
<proteinExistence type="predicted"/>
<evidence type="ECO:0000256" key="1">
    <source>
        <dbReference type="SAM" id="Phobius"/>
    </source>
</evidence>
<evidence type="ECO:0000313" key="3">
    <source>
        <dbReference type="Proteomes" id="UP001645859"/>
    </source>
</evidence>
<organism evidence="2 3">
    <name type="scientific">Leucobacter chromiireducens subsp. solipictus</name>
    <dbReference type="NCBI Taxonomy" id="398235"/>
    <lineage>
        <taxon>Bacteria</taxon>
        <taxon>Bacillati</taxon>
        <taxon>Actinomycetota</taxon>
        <taxon>Actinomycetes</taxon>
        <taxon>Micrococcales</taxon>
        <taxon>Microbacteriaceae</taxon>
        <taxon>Leucobacter</taxon>
    </lineage>
</organism>
<reference evidence="2 3" key="1">
    <citation type="submission" date="2018-09" db="EMBL/GenBank/DDBJ databases">
        <title>Comparative genomics of Leucobacter spp.</title>
        <authorList>
            <person name="Reis A.C."/>
            <person name="Kolvenbach B.A."/>
            <person name="Corvini P.F.X."/>
            <person name="Nunes O.C."/>
        </authorList>
    </citation>
    <scope>NUCLEOTIDE SEQUENCE [LARGE SCALE GENOMIC DNA]</scope>
    <source>
        <strain evidence="2 3">TAN 31504</strain>
    </source>
</reference>
<name>A0ABS1SMY1_9MICO</name>
<gene>
    <name evidence="2" type="ORF">D3230_15370</name>
</gene>
<keyword evidence="3" id="KW-1185">Reference proteome</keyword>
<keyword evidence="1" id="KW-1133">Transmembrane helix</keyword>
<feature type="transmembrane region" description="Helical" evidence="1">
    <location>
        <begin position="39"/>
        <end position="59"/>
    </location>
</feature>
<keyword evidence="1" id="KW-0812">Transmembrane</keyword>